<proteinExistence type="predicted"/>
<gene>
    <name evidence="2" type="ORF">Poli38472_012470</name>
</gene>
<feature type="compositionally biased region" description="Low complexity" evidence="1">
    <location>
        <begin position="208"/>
        <end position="219"/>
    </location>
</feature>
<protein>
    <submittedName>
        <fullName evidence="2">Uncharacterized protein</fullName>
    </submittedName>
</protein>
<evidence type="ECO:0000313" key="2">
    <source>
        <dbReference type="EMBL" id="TMW67354.1"/>
    </source>
</evidence>
<feature type="region of interest" description="Disordered" evidence="1">
    <location>
        <begin position="203"/>
        <end position="222"/>
    </location>
</feature>
<accession>A0A8K1CQF5</accession>
<dbReference type="EMBL" id="SPLM01000005">
    <property type="protein sequence ID" value="TMW67354.1"/>
    <property type="molecule type" value="Genomic_DNA"/>
</dbReference>
<feature type="compositionally biased region" description="Polar residues" evidence="1">
    <location>
        <begin position="329"/>
        <end position="339"/>
    </location>
</feature>
<comment type="caution">
    <text evidence="2">The sequence shown here is derived from an EMBL/GenBank/DDBJ whole genome shotgun (WGS) entry which is preliminary data.</text>
</comment>
<evidence type="ECO:0000256" key="1">
    <source>
        <dbReference type="SAM" id="MobiDB-lite"/>
    </source>
</evidence>
<name>A0A8K1CQF5_PYTOL</name>
<feature type="region of interest" description="Disordered" evidence="1">
    <location>
        <begin position="320"/>
        <end position="342"/>
    </location>
</feature>
<sequence>MSSRILLRRRQELVTCADLYDRLHQLEMGEPEELVALTETLLAEILATTTIQVESILYLTAWMLSCSTMLLERQPRCACDSIHQTGTKYRSNNAGDGPEKTRDRKNWFPRFKSNWLGTYRSKQMFHCCECAVNDAENPRYKGAEGKHCSCGKDQWHLAKSIEEAEYNRRMEISKAFGGMRYEEAVQRLKSMGASEHDFKRIRCESEESNTSTSSMTSTDSIDHRGLKRIKTESVDMSGPPTGGSYTRELQLSMGPNTFAYEPLPASQSEYVHKSSPTYSNSTAYTPLGVEALNHPYEHFANHPFTEEESFGELLQGILEDDPRGHKTPTGASSRYSSSHGYPPQIAHPEPIKRPMYTAPSTSGPMHLAPMSDVNFEFFPQYSSRDATSQSMSHHHGVYSGSYAHGYAMPQPQMASYPHAV</sequence>
<keyword evidence="3" id="KW-1185">Reference proteome</keyword>
<organism evidence="2 3">
    <name type="scientific">Pythium oligandrum</name>
    <name type="common">Mycoparasitic fungus</name>
    <dbReference type="NCBI Taxonomy" id="41045"/>
    <lineage>
        <taxon>Eukaryota</taxon>
        <taxon>Sar</taxon>
        <taxon>Stramenopiles</taxon>
        <taxon>Oomycota</taxon>
        <taxon>Peronosporomycetes</taxon>
        <taxon>Pythiales</taxon>
        <taxon>Pythiaceae</taxon>
        <taxon>Pythium</taxon>
    </lineage>
</organism>
<dbReference type="AlphaFoldDB" id="A0A8K1CQF5"/>
<dbReference type="OrthoDB" id="57996at2759"/>
<evidence type="ECO:0000313" key="3">
    <source>
        <dbReference type="Proteomes" id="UP000794436"/>
    </source>
</evidence>
<dbReference type="Proteomes" id="UP000794436">
    <property type="component" value="Unassembled WGS sequence"/>
</dbReference>
<reference evidence="2" key="1">
    <citation type="submission" date="2019-03" db="EMBL/GenBank/DDBJ databases">
        <title>Long read genome sequence of the mycoparasitic Pythium oligandrum ATCC 38472 isolated from sugarbeet rhizosphere.</title>
        <authorList>
            <person name="Gaulin E."/>
        </authorList>
    </citation>
    <scope>NUCLEOTIDE SEQUENCE</scope>
    <source>
        <strain evidence="2">ATCC 38472_TT</strain>
    </source>
</reference>